<dbReference type="PROSITE" id="PS50943">
    <property type="entry name" value="HTH_CROC1"/>
    <property type="match status" value="1"/>
</dbReference>
<evidence type="ECO:0000256" key="2">
    <source>
        <dbReference type="SAM" id="MobiDB-lite"/>
    </source>
</evidence>
<proteinExistence type="predicted"/>
<dbReference type="Proteomes" id="UP000245753">
    <property type="component" value="Unassembled WGS sequence"/>
</dbReference>
<evidence type="ECO:0000313" key="5">
    <source>
        <dbReference type="Proteomes" id="UP000245753"/>
    </source>
</evidence>
<dbReference type="SMART" id="SM00530">
    <property type="entry name" value="HTH_XRE"/>
    <property type="match status" value="1"/>
</dbReference>
<keyword evidence="5" id="KW-1185">Reference proteome</keyword>
<dbReference type="EMBL" id="QFFN01000002">
    <property type="protein sequence ID" value="PWG60607.1"/>
    <property type="molecule type" value="Genomic_DNA"/>
</dbReference>
<protein>
    <recommendedName>
        <fullName evidence="3">HTH cro/C1-type domain-containing protein</fullName>
    </recommendedName>
</protein>
<feature type="region of interest" description="Disordered" evidence="2">
    <location>
        <begin position="88"/>
        <end position="117"/>
    </location>
</feature>
<dbReference type="SUPFAM" id="SSF47413">
    <property type="entry name" value="lambda repressor-like DNA-binding domains"/>
    <property type="match status" value="1"/>
</dbReference>
<dbReference type="PANTHER" id="PTHR46558:SF4">
    <property type="entry name" value="DNA-BIDING PHAGE PROTEIN"/>
    <property type="match status" value="1"/>
</dbReference>
<feature type="compositionally biased region" description="Basic and acidic residues" evidence="2">
    <location>
        <begin position="103"/>
        <end position="117"/>
    </location>
</feature>
<reference evidence="4 5" key="1">
    <citation type="journal article" date="2018" name="Int. J. Syst. Evol. Microbiol.">
        <title>Bifidobacterium catulorum sp. nov., a novel taxon from the faeces of the baby common marmoset (Callithrix jacchus).</title>
        <authorList>
            <person name="Modesto M."/>
            <person name="Michelini S."/>
            <person name="Oki K."/>
            <person name="Biavati B."/>
            <person name="Watanabe K."/>
            <person name="Mattarelli P."/>
        </authorList>
    </citation>
    <scope>NUCLEOTIDE SEQUENCE [LARGE SCALE GENOMIC DNA]</scope>
    <source>
        <strain evidence="4 5">MRM 8.19</strain>
    </source>
</reference>
<dbReference type="OrthoDB" id="3197212at2"/>
<dbReference type="Gene3D" id="1.10.260.40">
    <property type="entry name" value="lambda repressor-like DNA-binding domains"/>
    <property type="match status" value="1"/>
</dbReference>
<dbReference type="RefSeq" id="WP_109136556.1">
    <property type="nucleotide sequence ID" value="NZ_QFFN01000002.1"/>
</dbReference>
<organism evidence="4 5">
    <name type="scientific">Bifidobacterium catulorum</name>
    <dbReference type="NCBI Taxonomy" id="1630173"/>
    <lineage>
        <taxon>Bacteria</taxon>
        <taxon>Bacillati</taxon>
        <taxon>Actinomycetota</taxon>
        <taxon>Actinomycetes</taxon>
        <taxon>Bifidobacteriales</taxon>
        <taxon>Bifidobacteriaceae</taxon>
        <taxon>Bifidobacterium</taxon>
    </lineage>
</organism>
<sequence>MPSTSYQRFLNATGRRIQTLRKSRGLSQEQLAEKLGMDRVSVGYIEQGRRSPKLSTVFAISRVLDVRVFDLFEDVEASLEREAVTEVGRTANRGRALRPRALPGRDMERGDGDGLSL</sequence>
<name>A0A2U2MUS2_9BIFI</name>
<dbReference type="GO" id="GO:0003677">
    <property type="term" value="F:DNA binding"/>
    <property type="evidence" value="ECO:0007669"/>
    <property type="project" value="UniProtKB-KW"/>
</dbReference>
<dbReference type="InterPro" id="IPR001387">
    <property type="entry name" value="Cro/C1-type_HTH"/>
</dbReference>
<dbReference type="AlphaFoldDB" id="A0A2U2MUS2"/>
<gene>
    <name evidence="4" type="ORF">DF200_01645</name>
</gene>
<dbReference type="Pfam" id="PF01381">
    <property type="entry name" value="HTH_3"/>
    <property type="match status" value="1"/>
</dbReference>
<dbReference type="InterPro" id="IPR010982">
    <property type="entry name" value="Lambda_DNA-bd_dom_sf"/>
</dbReference>
<comment type="caution">
    <text evidence="4">The sequence shown here is derived from an EMBL/GenBank/DDBJ whole genome shotgun (WGS) entry which is preliminary data.</text>
</comment>
<evidence type="ECO:0000259" key="3">
    <source>
        <dbReference type="PROSITE" id="PS50943"/>
    </source>
</evidence>
<accession>A0A2U2MUS2</accession>
<dbReference type="CDD" id="cd00093">
    <property type="entry name" value="HTH_XRE"/>
    <property type="match status" value="1"/>
</dbReference>
<evidence type="ECO:0000313" key="4">
    <source>
        <dbReference type="EMBL" id="PWG60607.1"/>
    </source>
</evidence>
<keyword evidence="1" id="KW-0238">DNA-binding</keyword>
<evidence type="ECO:0000256" key="1">
    <source>
        <dbReference type="ARBA" id="ARBA00023125"/>
    </source>
</evidence>
<feature type="domain" description="HTH cro/C1-type" evidence="3">
    <location>
        <begin position="17"/>
        <end position="71"/>
    </location>
</feature>
<dbReference type="PANTHER" id="PTHR46558">
    <property type="entry name" value="TRACRIPTIONAL REGULATORY PROTEIN-RELATED-RELATED"/>
    <property type="match status" value="1"/>
</dbReference>